<organism evidence="3 4">
    <name type="scientific">Morchella conica CCBAS932</name>
    <dbReference type="NCBI Taxonomy" id="1392247"/>
    <lineage>
        <taxon>Eukaryota</taxon>
        <taxon>Fungi</taxon>
        <taxon>Dikarya</taxon>
        <taxon>Ascomycota</taxon>
        <taxon>Pezizomycotina</taxon>
        <taxon>Pezizomycetes</taxon>
        <taxon>Pezizales</taxon>
        <taxon>Morchellaceae</taxon>
        <taxon>Morchella</taxon>
    </lineage>
</organism>
<accession>A0A3N4KQ34</accession>
<reference evidence="3 4" key="1">
    <citation type="journal article" date="2018" name="Nat. Ecol. Evol.">
        <title>Pezizomycetes genomes reveal the molecular basis of ectomycorrhizal truffle lifestyle.</title>
        <authorList>
            <person name="Murat C."/>
            <person name="Payen T."/>
            <person name="Noel B."/>
            <person name="Kuo A."/>
            <person name="Morin E."/>
            <person name="Chen J."/>
            <person name="Kohler A."/>
            <person name="Krizsan K."/>
            <person name="Balestrini R."/>
            <person name="Da Silva C."/>
            <person name="Montanini B."/>
            <person name="Hainaut M."/>
            <person name="Levati E."/>
            <person name="Barry K.W."/>
            <person name="Belfiori B."/>
            <person name="Cichocki N."/>
            <person name="Clum A."/>
            <person name="Dockter R.B."/>
            <person name="Fauchery L."/>
            <person name="Guy J."/>
            <person name="Iotti M."/>
            <person name="Le Tacon F."/>
            <person name="Lindquist E.A."/>
            <person name="Lipzen A."/>
            <person name="Malagnac F."/>
            <person name="Mello A."/>
            <person name="Molinier V."/>
            <person name="Miyauchi S."/>
            <person name="Poulain J."/>
            <person name="Riccioni C."/>
            <person name="Rubini A."/>
            <person name="Sitrit Y."/>
            <person name="Splivallo R."/>
            <person name="Traeger S."/>
            <person name="Wang M."/>
            <person name="Zifcakova L."/>
            <person name="Wipf D."/>
            <person name="Zambonelli A."/>
            <person name="Paolocci F."/>
            <person name="Nowrousian M."/>
            <person name="Ottonello S."/>
            <person name="Baldrian P."/>
            <person name="Spatafora J.W."/>
            <person name="Henrissat B."/>
            <person name="Nagy L.G."/>
            <person name="Aury J.M."/>
            <person name="Wincker P."/>
            <person name="Grigoriev I.V."/>
            <person name="Bonfante P."/>
            <person name="Martin F.M."/>
        </authorList>
    </citation>
    <scope>NUCLEOTIDE SEQUENCE [LARGE SCALE GENOMIC DNA]</scope>
    <source>
        <strain evidence="3 4">CCBAS932</strain>
    </source>
</reference>
<feature type="region of interest" description="Disordered" evidence="1">
    <location>
        <begin position="23"/>
        <end position="78"/>
    </location>
</feature>
<dbReference type="Proteomes" id="UP000277580">
    <property type="component" value="Unassembled WGS sequence"/>
</dbReference>
<dbReference type="AlphaFoldDB" id="A0A3N4KQ34"/>
<protein>
    <recommendedName>
        <fullName evidence="2">GDS1 winged helix domain-containing protein</fullName>
    </recommendedName>
</protein>
<proteinExistence type="predicted"/>
<name>A0A3N4KQ34_9PEZI</name>
<feature type="non-terminal residue" evidence="3">
    <location>
        <position position="269"/>
    </location>
</feature>
<gene>
    <name evidence="3" type="ORF">P167DRAFT_461524</name>
</gene>
<evidence type="ECO:0000313" key="3">
    <source>
        <dbReference type="EMBL" id="RPB11588.1"/>
    </source>
</evidence>
<evidence type="ECO:0000259" key="2">
    <source>
        <dbReference type="Pfam" id="PF25318"/>
    </source>
</evidence>
<sequence>MGYNTRRKSLSLPSLGIQLPQTTAARRLSASPAKSDSPLQKKVKREYSPPAALSRQDRYGSNLPPSPPPENRISREGINDDIVSGVVDVLERTGNRPHTVKELAAELAGVVNIVENSANPHAIISSRLNSFLKRDKTPSTPCIIAKQLITTHPRRIYFYLTTCPHQPIPKHENDNIPTRRSVVSPALSDDEDNRRTEMSPSPEIDLGLHDESDNESSEEASGSLSTSRANNKSALSTPVLEGDEREFSQSAIFIVRRSASREIDQNKES</sequence>
<evidence type="ECO:0000256" key="1">
    <source>
        <dbReference type="SAM" id="MobiDB-lite"/>
    </source>
</evidence>
<dbReference type="EMBL" id="ML119134">
    <property type="protein sequence ID" value="RPB11588.1"/>
    <property type="molecule type" value="Genomic_DNA"/>
</dbReference>
<keyword evidence="4" id="KW-1185">Reference proteome</keyword>
<feature type="domain" description="GDS1 winged helix" evidence="2">
    <location>
        <begin position="74"/>
        <end position="167"/>
    </location>
</feature>
<feature type="region of interest" description="Disordered" evidence="1">
    <location>
        <begin position="185"/>
        <end position="242"/>
    </location>
</feature>
<evidence type="ECO:0000313" key="4">
    <source>
        <dbReference type="Proteomes" id="UP000277580"/>
    </source>
</evidence>
<dbReference type="InterPro" id="IPR057511">
    <property type="entry name" value="WH_GDS1"/>
</dbReference>
<dbReference type="OrthoDB" id="4150221at2759"/>
<dbReference type="Pfam" id="PF25318">
    <property type="entry name" value="WHD_GDS1"/>
    <property type="match status" value="1"/>
</dbReference>
<dbReference type="STRING" id="1392247.A0A3N4KQ34"/>
<dbReference type="InParanoid" id="A0A3N4KQ34"/>